<accession>A0A819MHJ5</accession>
<name>A0A819MHJ5_9BILA</name>
<evidence type="ECO:0000256" key="1">
    <source>
        <dbReference type="SAM" id="MobiDB-lite"/>
    </source>
</evidence>
<reference evidence="2" key="1">
    <citation type="submission" date="2021-02" db="EMBL/GenBank/DDBJ databases">
        <authorList>
            <person name="Nowell W R."/>
        </authorList>
    </citation>
    <scope>NUCLEOTIDE SEQUENCE</scope>
</reference>
<evidence type="ECO:0000313" key="2">
    <source>
        <dbReference type="EMBL" id="CAF3980698.1"/>
    </source>
</evidence>
<proteinExistence type="predicted"/>
<dbReference type="Proteomes" id="UP000663881">
    <property type="component" value="Unassembled WGS sequence"/>
</dbReference>
<gene>
    <name evidence="2" type="ORF">OKA104_LOCUS28644</name>
</gene>
<organism evidence="2 3">
    <name type="scientific">Adineta steineri</name>
    <dbReference type="NCBI Taxonomy" id="433720"/>
    <lineage>
        <taxon>Eukaryota</taxon>
        <taxon>Metazoa</taxon>
        <taxon>Spiralia</taxon>
        <taxon>Gnathifera</taxon>
        <taxon>Rotifera</taxon>
        <taxon>Eurotatoria</taxon>
        <taxon>Bdelloidea</taxon>
        <taxon>Adinetida</taxon>
        <taxon>Adinetidae</taxon>
        <taxon>Adineta</taxon>
    </lineage>
</organism>
<comment type="caution">
    <text evidence="2">The sequence shown here is derived from an EMBL/GenBank/DDBJ whole genome shotgun (WGS) entry which is preliminary data.</text>
</comment>
<feature type="region of interest" description="Disordered" evidence="1">
    <location>
        <begin position="1"/>
        <end position="29"/>
    </location>
</feature>
<feature type="non-terminal residue" evidence="2">
    <location>
        <position position="1"/>
    </location>
</feature>
<evidence type="ECO:0000313" key="3">
    <source>
        <dbReference type="Proteomes" id="UP000663881"/>
    </source>
</evidence>
<feature type="compositionally biased region" description="Low complexity" evidence="1">
    <location>
        <begin position="1"/>
        <end position="15"/>
    </location>
</feature>
<protein>
    <submittedName>
        <fullName evidence="2">Uncharacterized protein</fullName>
    </submittedName>
</protein>
<dbReference type="AlphaFoldDB" id="A0A819MHJ5"/>
<dbReference type="EMBL" id="CAJOAY010002798">
    <property type="protein sequence ID" value="CAF3980698.1"/>
    <property type="molecule type" value="Genomic_DNA"/>
</dbReference>
<sequence>QQQLKTSSFSSSPTSIDQRMPPLTISVTG</sequence>